<dbReference type="EMBL" id="CBAT010000035">
    <property type="protein sequence ID" value="CCZ86443.1"/>
    <property type="molecule type" value="Genomic_DNA"/>
</dbReference>
<reference evidence="1" key="1">
    <citation type="submission" date="2012-11" db="EMBL/GenBank/DDBJ databases">
        <title>Dependencies among metagenomic species, viruses, plasmids and units of genetic variation.</title>
        <authorList>
            <person name="Nielsen H.B."/>
            <person name="Almeida M."/>
            <person name="Juncker A.S."/>
            <person name="Rasmussen S."/>
            <person name="Li J."/>
            <person name="Sunagawa S."/>
            <person name="Plichta D."/>
            <person name="Gautier L."/>
            <person name="Le Chatelier E."/>
            <person name="Peletier E."/>
            <person name="Bonde I."/>
            <person name="Nielsen T."/>
            <person name="Manichanh C."/>
            <person name="Arumugam M."/>
            <person name="Batto J."/>
            <person name="Santos M.B.Q.D."/>
            <person name="Blom N."/>
            <person name="Borruel N."/>
            <person name="Burgdorf K.S."/>
            <person name="Boumezbeur F."/>
            <person name="Casellas F."/>
            <person name="Dore J."/>
            <person name="Guarner F."/>
            <person name="Hansen T."/>
            <person name="Hildebrand F."/>
            <person name="Kaas R.S."/>
            <person name="Kennedy S."/>
            <person name="Kristiansen K."/>
            <person name="Kultima J.R."/>
            <person name="Leonard P."/>
            <person name="Levenez F."/>
            <person name="Lund O."/>
            <person name="Moumen B."/>
            <person name="Le Paslier D."/>
            <person name="Pons N."/>
            <person name="Pedersen O."/>
            <person name="Prifti E."/>
            <person name="Qin J."/>
            <person name="Raes J."/>
            <person name="Tap J."/>
            <person name="Tims S."/>
            <person name="Ussery D.W."/>
            <person name="Yamada T."/>
            <person name="MetaHit consortium"/>
            <person name="Renault P."/>
            <person name="Sicheritz-Ponten T."/>
            <person name="Bork P."/>
            <person name="Wang J."/>
            <person name="Brunak S."/>
            <person name="Ehrlich S.D."/>
        </authorList>
    </citation>
    <scope>NUCLEOTIDE SEQUENCE [LARGE SCALE GENOMIC DNA]</scope>
</reference>
<organism evidence="1 2">
    <name type="scientific">Phocaeicola plebeius CAG:211</name>
    <dbReference type="NCBI Taxonomy" id="1263052"/>
    <lineage>
        <taxon>Bacteria</taxon>
        <taxon>Pseudomonadati</taxon>
        <taxon>Bacteroidota</taxon>
        <taxon>Bacteroidia</taxon>
        <taxon>Bacteroidales</taxon>
        <taxon>Bacteroidaceae</taxon>
        <taxon>Phocaeicola</taxon>
    </lineage>
</organism>
<dbReference type="AlphaFoldDB" id="R5V791"/>
<protein>
    <submittedName>
        <fullName evidence="1">Uncharacterized protein</fullName>
    </submittedName>
</protein>
<dbReference type="Proteomes" id="UP000018372">
    <property type="component" value="Unassembled WGS sequence"/>
</dbReference>
<comment type="caution">
    <text evidence="1">The sequence shown here is derived from an EMBL/GenBank/DDBJ whole genome shotgun (WGS) entry which is preliminary data.</text>
</comment>
<evidence type="ECO:0000313" key="1">
    <source>
        <dbReference type="EMBL" id="CCZ86443.1"/>
    </source>
</evidence>
<evidence type="ECO:0000313" key="2">
    <source>
        <dbReference type="Proteomes" id="UP000018372"/>
    </source>
</evidence>
<sequence length="77" mass="8627">MGQRYNKNAKTGDCGFQKVALEVSEVKLRKKKQAANCISFCKCTGSLQDRSMFPVKDQTSLMMSIPMRMASSFIGIR</sequence>
<name>R5V791_9BACT</name>
<proteinExistence type="predicted"/>
<gene>
    <name evidence="1" type="ORF">BN536_00073</name>
</gene>
<accession>R5V791</accession>